<accession>A0A931DIF6</accession>
<proteinExistence type="predicted"/>
<protein>
    <submittedName>
        <fullName evidence="1">Uncharacterized protein</fullName>
    </submittedName>
</protein>
<sequence>MIMSDRGIGGDLGSAVLAMTAASAEPADPGTIARWLGLPGEVPHVPGMLTRGDGPPESTGHGRSSQAMRRLLDRRLAAAVAAAHGRIADHYLALWGGLADGLPSLAARPELGDADGGYGLRHLVGHLLKAGRSAEAHRLLACERPAGQGRPGEVNVWFDARHRAGQLGGYLRDLEAARRAARDAGLLGLGLGLGLEMRYTLMRVCAERSESRPYGPGRDLLLEAGLWDHVRALNDARREAQGHKGRALLGVLPYVPAGERQDVLHEAVIDAMTRPRAYPSVDEDLLADVAAHLSPEGARRAVAFAAGLEDGGSTVRALITLAPHLPSGAMRDALEAARSLPEEHDRAGALAGLAPFMTEGQAGETLPVALAMAAPFSRGALLIALVPRLPRGGRDAVLDRIGRIRREDLGRRWTKGVALLPAGRRRAALAEAARQVTPEEYVELLAELFPLLPPGDRDEVGADAYAVARTIADEEVRARALVRIAGLEPPLAVLAGLVSAARALADEEDRAGLLIEAAVRLPPEERTGPLEEAAGLARAAGNATLLIAAGAALPHGHPARHPALAEGLEIKLQDVAYENHFAYSVLDELCPVLPDDLMAVVVNEIRALGRPGYLGRFLAGRAGHLSGAALDAGLAAARSFRAPDRRARALTALADRLPPPQRQAVLEEALAAAREAGKGLDGIAGKLPPDRRRALLAEELTYRRAGFEDSEEEALAGLDGGLVPFAFCRVPVGETWGMGDAVHAVLLRAQRAWRRGGARADVVRLLRTALDRYRFVDAPGSPALAAAARDLAGPEAEREYRAAVRDIYRWF</sequence>
<dbReference type="EMBL" id="JADOUA010000001">
    <property type="protein sequence ID" value="MBG6088106.1"/>
    <property type="molecule type" value="Genomic_DNA"/>
</dbReference>
<organism evidence="1 2">
    <name type="scientific">Actinomadura viridis</name>
    <dbReference type="NCBI Taxonomy" id="58110"/>
    <lineage>
        <taxon>Bacteria</taxon>
        <taxon>Bacillati</taxon>
        <taxon>Actinomycetota</taxon>
        <taxon>Actinomycetes</taxon>
        <taxon>Streptosporangiales</taxon>
        <taxon>Thermomonosporaceae</taxon>
        <taxon>Actinomadura</taxon>
    </lineage>
</organism>
<evidence type="ECO:0000313" key="2">
    <source>
        <dbReference type="Proteomes" id="UP000614047"/>
    </source>
</evidence>
<dbReference type="AlphaFoldDB" id="A0A931DIF6"/>
<dbReference type="RefSeq" id="WP_197010873.1">
    <property type="nucleotide sequence ID" value="NZ_BAABES010000034.1"/>
</dbReference>
<gene>
    <name evidence="1" type="ORF">IW256_002219</name>
</gene>
<comment type="caution">
    <text evidence="1">The sequence shown here is derived from an EMBL/GenBank/DDBJ whole genome shotgun (WGS) entry which is preliminary data.</text>
</comment>
<reference evidence="1" key="1">
    <citation type="submission" date="2020-11" db="EMBL/GenBank/DDBJ databases">
        <title>Sequencing the genomes of 1000 actinobacteria strains.</title>
        <authorList>
            <person name="Klenk H.-P."/>
        </authorList>
    </citation>
    <scope>NUCLEOTIDE SEQUENCE</scope>
    <source>
        <strain evidence="1">DSM 43175</strain>
    </source>
</reference>
<dbReference type="Proteomes" id="UP000614047">
    <property type="component" value="Unassembled WGS sequence"/>
</dbReference>
<keyword evidence="2" id="KW-1185">Reference proteome</keyword>
<evidence type="ECO:0000313" key="1">
    <source>
        <dbReference type="EMBL" id="MBG6088106.1"/>
    </source>
</evidence>
<name>A0A931DIF6_9ACTN</name>